<dbReference type="InterPro" id="IPR036364">
    <property type="entry name" value="SEA_dom_sf"/>
</dbReference>
<keyword evidence="3" id="KW-0677">Repeat</keyword>
<evidence type="ECO:0000256" key="3">
    <source>
        <dbReference type="ARBA" id="ARBA00022737"/>
    </source>
</evidence>
<dbReference type="PROSITE" id="PS01187">
    <property type="entry name" value="EGF_CA"/>
    <property type="match status" value="1"/>
</dbReference>
<keyword evidence="13" id="KW-1185">Reference proteome</keyword>
<dbReference type="CDD" id="cd00054">
    <property type="entry name" value="EGF_CA"/>
    <property type="match status" value="1"/>
</dbReference>
<feature type="domain" description="EGF-like" evidence="9">
    <location>
        <begin position="265"/>
        <end position="303"/>
    </location>
</feature>
<dbReference type="GO" id="GO:0030855">
    <property type="term" value="P:epithelial cell differentiation"/>
    <property type="evidence" value="ECO:0007669"/>
    <property type="project" value="UniProtKB-ARBA"/>
</dbReference>
<dbReference type="PROSITE" id="PS50024">
    <property type="entry name" value="SEA"/>
    <property type="match status" value="1"/>
</dbReference>
<dbReference type="PROSITE" id="PS50026">
    <property type="entry name" value="EGF_3"/>
    <property type="match status" value="1"/>
</dbReference>
<dbReference type="InterPro" id="IPR000742">
    <property type="entry name" value="EGF"/>
</dbReference>
<dbReference type="SUPFAM" id="SSF49265">
    <property type="entry name" value="Fibronectin type III"/>
    <property type="match status" value="1"/>
</dbReference>
<evidence type="ECO:0000313" key="12">
    <source>
        <dbReference type="EMBL" id="CAJ1064721.1"/>
    </source>
</evidence>
<comment type="caution">
    <text evidence="5">Lacks conserved residue(s) required for the propagation of feature annotation.</text>
</comment>
<feature type="transmembrane region" description="Helical" evidence="7">
    <location>
        <begin position="1124"/>
        <end position="1150"/>
    </location>
</feature>
<keyword evidence="1 5" id="KW-0245">EGF-like domain</keyword>
<dbReference type="Gene3D" id="2.60.40.4100">
    <property type="entry name" value="Zona pellucida, ZP-C domain"/>
    <property type="match status" value="1"/>
</dbReference>
<dbReference type="PANTHER" id="PTHR14002:SF22">
    <property type="entry name" value="UROMODULIN-LIKE 1"/>
    <property type="match status" value="1"/>
</dbReference>
<feature type="region of interest" description="Disordered" evidence="6">
    <location>
        <begin position="323"/>
        <end position="344"/>
    </location>
</feature>
<dbReference type="AlphaFoldDB" id="A0AAV1FUS4"/>
<dbReference type="InterPro" id="IPR018097">
    <property type="entry name" value="EGF_Ca-bd_CS"/>
</dbReference>
<organism evidence="12 13">
    <name type="scientific">Xyrichtys novacula</name>
    <name type="common">Pearly razorfish</name>
    <name type="synonym">Hemipteronotus novacula</name>
    <dbReference type="NCBI Taxonomy" id="13765"/>
    <lineage>
        <taxon>Eukaryota</taxon>
        <taxon>Metazoa</taxon>
        <taxon>Chordata</taxon>
        <taxon>Craniata</taxon>
        <taxon>Vertebrata</taxon>
        <taxon>Euteleostomi</taxon>
        <taxon>Actinopterygii</taxon>
        <taxon>Neopterygii</taxon>
        <taxon>Teleostei</taxon>
        <taxon>Neoteleostei</taxon>
        <taxon>Acanthomorphata</taxon>
        <taxon>Eupercaria</taxon>
        <taxon>Labriformes</taxon>
        <taxon>Labridae</taxon>
        <taxon>Xyrichtys</taxon>
    </lineage>
</organism>
<dbReference type="InterPro" id="IPR000152">
    <property type="entry name" value="EGF-type_Asp/Asn_hydroxyl_site"/>
</dbReference>
<evidence type="ECO:0000256" key="5">
    <source>
        <dbReference type="PROSITE-ProRule" id="PRU00076"/>
    </source>
</evidence>
<dbReference type="InterPro" id="IPR000082">
    <property type="entry name" value="SEA_dom"/>
</dbReference>
<dbReference type="GO" id="GO:0071944">
    <property type="term" value="C:cell periphery"/>
    <property type="evidence" value="ECO:0007669"/>
    <property type="project" value="UniProtKB-ARBA"/>
</dbReference>
<feature type="compositionally biased region" description="Low complexity" evidence="6">
    <location>
        <begin position="323"/>
        <end position="342"/>
    </location>
</feature>
<keyword evidence="7" id="KW-0812">Transmembrane</keyword>
<keyword evidence="4" id="KW-1015">Disulfide bond</keyword>
<evidence type="ECO:0000259" key="9">
    <source>
        <dbReference type="PROSITE" id="PS50026"/>
    </source>
</evidence>
<evidence type="ECO:0000259" key="10">
    <source>
        <dbReference type="PROSITE" id="PS50853"/>
    </source>
</evidence>
<dbReference type="InterPro" id="IPR055355">
    <property type="entry name" value="ZP-C"/>
</dbReference>
<dbReference type="EMBL" id="OY660872">
    <property type="protein sequence ID" value="CAJ1064721.1"/>
    <property type="molecule type" value="Genomic_DNA"/>
</dbReference>
<dbReference type="GO" id="GO:0005509">
    <property type="term" value="F:calcium ion binding"/>
    <property type="evidence" value="ECO:0007669"/>
    <property type="project" value="InterPro"/>
</dbReference>
<reference evidence="12" key="1">
    <citation type="submission" date="2023-08" db="EMBL/GenBank/DDBJ databases">
        <authorList>
            <person name="Alioto T."/>
            <person name="Alioto T."/>
            <person name="Gomez Garrido J."/>
        </authorList>
    </citation>
    <scope>NUCLEOTIDE SEQUENCE</scope>
</reference>
<dbReference type="PROSITE" id="PS51034">
    <property type="entry name" value="ZP_2"/>
    <property type="match status" value="1"/>
</dbReference>
<dbReference type="InterPro" id="IPR049883">
    <property type="entry name" value="NOTCH1_EGF-like"/>
</dbReference>
<dbReference type="InterPro" id="IPR001881">
    <property type="entry name" value="EGF-like_Ca-bd_dom"/>
</dbReference>
<dbReference type="Pfam" id="PF00100">
    <property type="entry name" value="Zona_pellucida"/>
    <property type="match status" value="1"/>
</dbReference>
<dbReference type="InterPro" id="IPR036116">
    <property type="entry name" value="FN3_sf"/>
</dbReference>
<evidence type="ECO:0000256" key="7">
    <source>
        <dbReference type="SAM" id="Phobius"/>
    </source>
</evidence>
<feature type="compositionally biased region" description="Low complexity" evidence="6">
    <location>
        <begin position="459"/>
        <end position="617"/>
    </location>
</feature>
<evidence type="ECO:0000259" key="8">
    <source>
        <dbReference type="PROSITE" id="PS50024"/>
    </source>
</evidence>
<sequence>MKTTYTSASTSTEEPLEKITVGFSVITDLRNMSSVPSTTLHDPQWASPEPLTTMISTVESTPPTTTCSPPSITGLWSANVTGVSFSVSWTSQSQTNQTYQVIVQRGSKVIHFLGTSETVMEVQRLQPGAVYRVTVTPCACGSQGGTSFILVKTDAQTLDATARLTNIEFSADLLDTSSQAYRNLTESLTEELYQSLPAEVKAMVNSGQVIIEIRGFSPGSVMVNLTLIFTTSQKQDIMNVSTDVMNSLLKSVKYKVDINNTSITDFDECASGENDCSQWATCTNTWASYKCACPSGFEDRDTERPGRACQAIPKMASITTSITPATSSTASTAPFSPTTQTSEPAMISATTTPETATVVPPTIKVVTLGTLVLTDPDMSTVVPIMIPTQASTTAIATTTTVHATAAGVAEVSINPSTTSAPRTSMFVPTMNTLAPASTSTSLPAPTTPVHGPTRPAPAPTTLASTTTSAPTTPASITTSAHTTPASITTSAHTTPASITTSAPTTPASTTTSAPTTPASITTSAHTTPASTTTSAPTTPASITTSAHTTPASITTSAPTTPASTTTSAPTTPASITTSAPTTPASTTTSASSTPASTTTSAPSTPTSATTSASASTTLEPTTTTLYTTTTSASITTNLTPVKTSLVTTMPIPTPTTTSAADVLTTVAFTTTIPVPTTASSATSTSAPALKTSAPTPTPITSALAPTTPAWTATIPVLLNTTSALKTSEVATTTTLKSNTTTLNKITTSAPTPAPSTTSDAQIRTTTSLITPFPVTRTTKFLKTTSTKPKTSKASPVRNGPQTTMSVLPPIPSFPTTTHSTSTTAPTTHTTVLGTATYKSMLGAISVQCRVAAITVAVARDFLLRANIDEATLYLGHPECRFSGGNDTHAELTVGWNECVTRLVHNETFYTASVTLFNSIDPAIGEEKMPKIRLEVPIMCTFMKSMLISADFGPMGYDMIKDVIVGSGSFQVTVQLMNGTIPLPHNYSLSPKEDLVVEVSLNTSSEQIKVVINKCWATPTKNPRDTYSHTFLEKSCSLNTFTKVLVNGNSSTSRVSVKIFSIVNLSMIYLHCQVQICVQIGSDTCVPDCLQRTAQSLNTIGTAFGSSGPVLRSDEGSVEEEFNTFYVVGLACLGIGVSLFFIIGFICLFYYQRNRIGHYNFSVKPKQENFTYLVFNT</sequence>
<dbReference type="SMART" id="SM00241">
    <property type="entry name" value="ZP"/>
    <property type="match status" value="1"/>
</dbReference>
<protein>
    <submittedName>
        <fullName evidence="12">Uromodulin-like 1 isoform X3</fullName>
    </submittedName>
</protein>
<dbReference type="SUPFAM" id="SSF82671">
    <property type="entry name" value="SEA domain"/>
    <property type="match status" value="1"/>
</dbReference>
<dbReference type="Proteomes" id="UP001178508">
    <property type="component" value="Chromosome 9"/>
</dbReference>
<evidence type="ECO:0000256" key="2">
    <source>
        <dbReference type="ARBA" id="ARBA00022729"/>
    </source>
</evidence>
<feature type="domain" description="SEA" evidence="8">
    <location>
        <begin position="154"/>
        <end position="268"/>
    </location>
</feature>
<dbReference type="InterPro" id="IPR001507">
    <property type="entry name" value="ZP_dom"/>
</dbReference>
<dbReference type="Gene3D" id="2.10.25.10">
    <property type="entry name" value="Laminin"/>
    <property type="match status" value="1"/>
</dbReference>
<dbReference type="Pfam" id="PF07645">
    <property type="entry name" value="EGF_CA"/>
    <property type="match status" value="1"/>
</dbReference>
<dbReference type="Gene3D" id="2.60.40.3210">
    <property type="entry name" value="Zona pellucida, ZP-N domain"/>
    <property type="match status" value="1"/>
</dbReference>
<evidence type="ECO:0000256" key="6">
    <source>
        <dbReference type="SAM" id="MobiDB-lite"/>
    </source>
</evidence>
<feature type="region of interest" description="Disordered" evidence="6">
    <location>
        <begin position="434"/>
        <end position="617"/>
    </location>
</feature>
<dbReference type="PROSITE" id="PS00010">
    <property type="entry name" value="ASX_HYDROXYL"/>
    <property type="match status" value="1"/>
</dbReference>
<feature type="region of interest" description="Disordered" evidence="6">
    <location>
        <begin position="677"/>
        <end position="701"/>
    </location>
</feature>
<evidence type="ECO:0000259" key="11">
    <source>
        <dbReference type="PROSITE" id="PS51034"/>
    </source>
</evidence>
<feature type="compositionally biased region" description="Low complexity" evidence="6">
    <location>
        <begin position="781"/>
        <end position="794"/>
    </location>
</feature>
<evidence type="ECO:0000313" key="13">
    <source>
        <dbReference type="Proteomes" id="UP001178508"/>
    </source>
</evidence>
<keyword evidence="7" id="KW-1133">Transmembrane helix</keyword>
<proteinExistence type="predicted"/>
<dbReference type="PROSITE" id="PS50853">
    <property type="entry name" value="FN3"/>
    <property type="match status" value="1"/>
</dbReference>
<feature type="domain" description="Fibronectin type-III" evidence="10">
    <location>
        <begin position="47"/>
        <end position="160"/>
    </location>
</feature>
<dbReference type="InterPro" id="IPR042235">
    <property type="entry name" value="ZP-C_dom"/>
</dbReference>
<name>A0AAV1FUS4_XYRNO</name>
<feature type="compositionally biased region" description="Low complexity" evidence="6">
    <location>
        <begin position="434"/>
        <end position="448"/>
    </location>
</feature>
<dbReference type="InterPro" id="IPR003961">
    <property type="entry name" value="FN3_dom"/>
</dbReference>
<keyword evidence="2" id="KW-0732">Signal</keyword>
<accession>A0AAV1FUS4</accession>
<evidence type="ECO:0000256" key="1">
    <source>
        <dbReference type="ARBA" id="ARBA00022536"/>
    </source>
</evidence>
<dbReference type="SMART" id="SM00179">
    <property type="entry name" value="EGF_CA"/>
    <property type="match status" value="1"/>
</dbReference>
<evidence type="ECO:0000256" key="4">
    <source>
        <dbReference type="ARBA" id="ARBA00023157"/>
    </source>
</evidence>
<keyword evidence="7" id="KW-0472">Membrane</keyword>
<gene>
    <name evidence="12" type="ORF">XNOV1_A034860</name>
</gene>
<feature type="region of interest" description="Disordered" evidence="6">
    <location>
        <begin position="781"/>
        <end position="810"/>
    </location>
</feature>
<dbReference type="FunFam" id="2.10.25.10:FF:000038">
    <property type="entry name" value="Fibrillin 2"/>
    <property type="match status" value="1"/>
</dbReference>
<dbReference type="Pfam" id="PF01390">
    <property type="entry name" value="SEA"/>
    <property type="match status" value="1"/>
</dbReference>
<dbReference type="SUPFAM" id="SSF57196">
    <property type="entry name" value="EGF/Laminin"/>
    <property type="match status" value="1"/>
</dbReference>
<dbReference type="SMART" id="SM00181">
    <property type="entry name" value="EGF"/>
    <property type="match status" value="1"/>
</dbReference>
<dbReference type="PANTHER" id="PTHR14002">
    <property type="entry name" value="ENDOGLIN/TGF-BETA RECEPTOR TYPE III"/>
    <property type="match status" value="1"/>
</dbReference>
<feature type="domain" description="ZP" evidence="11">
    <location>
        <begin position="847"/>
        <end position="1095"/>
    </location>
</feature>